<dbReference type="AlphaFoldDB" id="A0ABD2AAF7"/>
<name>A0ABD2AAF7_VESSQ</name>
<keyword evidence="1" id="KW-1133">Transmembrane helix</keyword>
<keyword evidence="3" id="KW-1185">Reference proteome</keyword>
<organism evidence="2 3">
    <name type="scientific">Vespula squamosa</name>
    <name type="common">Southern yellow jacket</name>
    <name type="synonym">Wasp</name>
    <dbReference type="NCBI Taxonomy" id="30214"/>
    <lineage>
        <taxon>Eukaryota</taxon>
        <taxon>Metazoa</taxon>
        <taxon>Ecdysozoa</taxon>
        <taxon>Arthropoda</taxon>
        <taxon>Hexapoda</taxon>
        <taxon>Insecta</taxon>
        <taxon>Pterygota</taxon>
        <taxon>Neoptera</taxon>
        <taxon>Endopterygota</taxon>
        <taxon>Hymenoptera</taxon>
        <taxon>Apocrita</taxon>
        <taxon>Aculeata</taxon>
        <taxon>Vespoidea</taxon>
        <taxon>Vespidae</taxon>
        <taxon>Vespinae</taxon>
        <taxon>Vespula</taxon>
    </lineage>
</organism>
<evidence type="ECO:0000313" key="2">
    <source>
        <dbReference type="EMBL" id="KAL2717307.1"/>
    </source>
</evidence>
<evidence type="ECO:0000256" key="1">
    <source>
        <dbReference type="SAM" id="Phobius"/>
    </source>
</evidence>
<protein>
    <submittedName>
        <fullName evidence="2">Uncharacterized protein</fullName>
    </submittedName>
</protein>
<dbReference type="EMBL" id="JAUDFV010000153">
    <property type="protein sequence ID" value="KAL2717307.1"/>
    <property type="molecule type" value="Genomic_DNA"/>
</dbReference>
<keyword evidence="1" id="KW-0472">Membrane</keyword>
<evidence type="ECO:0000313" key="3">
    <source>
        <dbReference type="Proteomes" id="UP001607302"/>
    </source>
</evidence>
<dbReference type="Proteomes" id="UP001607302">
    <property type="component" value="Unassembled WGS sequence"/>
</dbReference>
<reference evidence="2 3" key="1">
    <citation type="journal article" date="2024" name="Ann. Entomol. Soc. Am.">
        <title>Genomic analyses of the southern and eastern yellowjacket wasps (Hymenoptera: Vespidae) reveal evolutionary signatures of social life.</title>
        <authorList>
            <person name="Catto M.A."/>
            <person name="Caine P.B."/>
            <person name="Orr S.E."/>
            <person name="Hunt B.G."/>
            <person name="Goodisman M.A.D."/>
        </authorList>
    </citation>
    <scope>NUCLEOTIDE SEQUENCE [LARGE SCALE GENOMIC DNA]</scope>
    <source>
        <strain evidence="2">233</strain>
        <tissue evidence="2">Head and thorax</tissue>
    </source>
</reference>
<gene>
    <name evidence="2" type="ORF">V1478_013007</name>
</gene>
<accession>A0ABD2AAF7</accession>
<comment type="caution">
    <text evidence="2">The sequence shown here is derived from an EMBL/GenBank/DDBJ whole genome shotgun (WGS) entry which is preliminary data.</text>
</comment>
<keyword evidence="1" id="KW-0812">Transmembrane</keyword>
<sequence length="214" mass="24072">MDRRETRQARGVGRVGRKQSRDIVSISKEEIMLGYKITALPLASLPSHRPLRLQESATNTNLKHETGVGSDVVGPPGILHNIEVEMINKIRMRSDIFFVRERKKSLRRRRSTTYIVDEIAVTSTLGSHSLSVYFFFSFVVYLLVVAHRFTAHRRSATTQDESLEIQHARRSRWMLVLVDEITGPLSSSPPLTSIPLGGPAVWVASTCASVVYNE</sequence>
<proteinExistence type="predicted"/>
<feature type="transmembrane region" description="Helical" evidence="1">
    <location>
        <begin position="130"/>
        <end position="149"/>
    </location>
</feature>